<dbReference type="InterPro" id="IPR042092">
    <property type="entry name" value="PsdUridine_s_RsuA/RluB/E/F_cat"/>
</dbReference>
<dbReference type="InterPro" id="IPR020094">
    <property type="entry name" value="TruA/RsuA/RluB/E/F_N"/>
</dbReference>
<dbReference type="NCBIfam" id="TIGR00093">
    <property type="entry name" value="pseudouridine synthase"/>
    <property type="match status" value="1"/>
</dbReference>
<organism evidence="3 4">
    <name type="scientific">Shewanella sedimentimangrovi</name>
    <dbReference type="NCBI Taxonomy" id="2814293"/>
    <lineage>
        <taxon>Bacteria</taxon>
        <taxon>Pseudomonadati</taxon>
        <taxon>Pseudomonadota</taxon>
        <taxon>Gammaproteobacteria</taxon>
        <taxon>Alteromonadales</taxon>
        <taxon>Shewanellaceae</taxon>
        <taxon>Shewanella</taxon>
    </lineage>
</organism>
<dbReference type="InterPro" id="IPR006145">
    <property type="entry name" value="PsdUridine_synth_RsuA/RluA"/>
</dbReference>
<keyword evidence="4" id="KW-1185">Reference proteome</keyword>
<name>A0ABX7R7M2_9GAMM</name>
<dbReference type="Gene3D" id="3.30.70.580">
    <property type="entry name" value="Pseudouridine synthase I, catalytic domain, N-terminal subdomain"/>
    <property type="match status" value="1"/>
</dbReference>
<evidence type="ECO:0000256" key="1">
    <source>
        <dbReference type="ARBA" id="ARBA00023235"/>
    </source>
</evidence>
<reference evidence="3 4" key="1">
    <citation type="submission" date="2021-03" db="EMBL/GenBank/DDBJ databases">
        <title>Novel species identification of genus Shewanella.</title>
        <authorList>
            <person name="Liu G."/>
            <person name="Zhang Q."/>
        </authorList>
    </citation>
    <scope>NUCLEOTIDE SEQUENCE [LARGE SCALE GENOMIC DNA]</scope>
    <source>
        <strain evidence="3 4">FJAT-52962</strain>
    </source>
</reference>
<dbReference type="Pfam" id="PF00849">
    <property type="entry name" value="PseudoU_synth_2"/>
    <property type="match status" value="1"/>
</dbReference>
<evidence type="ECO:0000259" key="2">
    <source>
        <dbReference type="Pfam" id="PF00849"/>
    </source>
</evidence>
<dbReference type="PANTHER" id="PTHR47683">
    <property type="entry name" value="PSEUDOURIDINE SYNTHASE FAMILY PROTEIN-RELATED"/>
    <property type="match status" value="1"/>
</dbReference>
<evidence type="ECO:0000313" key="3">
    <source>
        <dbReference type="EMBL" id="QSX39146.1"/>
    </source>
</evidence>
<sequence>MDKDSRGLLLLSDDGELTQRLMHPDFHHPKHYEVELARPMDADFVTVMAAGMDYGEGQVRQCQVRALSPTRFEIVLTQGKKRQIRRMCRHLGNRVVDLCRTRLMHLILADLPEGKYRPLTNAEISELKASLAQLPELK</sequence>
<dbReference type="InterPro" id="IPR000748">
    <property type="entry name" value="PsdUridine_synth_RsuA/RluB/E/F"/>
</dbReference>
<feature type="domain" description="Pseudouridine synthase RsuA/RluA-like" evidence="2">
    <location>
        <begin position="1"/>
        <end position="90"/>
    </location>
</feature>
<dbReference type="SUPFAM" id="SSF55120">
    <property type="entry name" value="Pseudouridine synthase"/>
    <property type="match status" value="1"/>
</dbReference>
<dbReference type="InterPro" id="IPR020103">
    <property type="entry name" value="PsdUridine_synth_cat_dom_sf"/>
</dbReference>
<evidence type="ECO:0000313" key="4">
    <source>
        <dbReference type="Proteomes" id="UP000663207"/>
    </source>
</evidence>
<protein>
    <submittedName>
        <fullName evidence="3">Pseudouridine synthase</fullName>
    </submittedName>
</protein>
<dbReference type="Proteomes" id="UP000663207">
    <property type="component" value="Chromosome"/>
</dbReference>
<keyword evidence="1" id="KW-0413">Isomerase</keyword>
<dbReference type="InterPro" id="IPR050343">
    <property type="entry name" value="RsuA_PseudoU_synthase"/>
</dbReference>
<dbReference type="PANTHER" id="PTHR47683:SF2">
    <property type="entry name" value="RNA-BINDING S4 DOMAIN-CONTAINING PROTEIN"/>
    <property type="match status" value="1"/>
</dbReference>
<accession>A0ABX7R7M2</accession>
<dbReference type="EMBL" id="CP071502">
    <property type="protein sequence ID" value="QSX39146.1"/>
    <property type="molecule type" value="Genomic_DNA"/>
</dbReference>
<dbReference type="Gene3D" id="3.30.70.1560">
    <property type="entry name" value="Alpha-L RNA-binding motif"/>
    <property type="match status" value="1"/>
</dbReference>
<gene>
    <name evidence="3" type="ORF">JYB85_14725</name>
</gene>
<proteinExistence type="predicted"/>